<dbReference type="RefSeq" id="WP_271927047.1">
    <property type="nucleotide sequence ID" value="NZ_JAQNDO010000001.1"/>
</dbReference>
<gene>
    <name evidence="1" type="ORF">POL67_43175</name>
</gene>
<evidence type="ECO:0000313" key="1">
    <source>
        <dbReference type="EMBL" id="MDC0748209.1"/>
    </source>
</evidence>
<dbReference type="Proteomes" id="UP001221411">
    <property type="component" value="Unassembled WGS sequence"/>
</dbReference>
<name>A0ABT5F3K0_9BACT</name>
<organism evidence="1 2">
    <name type="scientific">Polyangium mundeleinium</name>
    <dbReference type="NCBI Taxonomy" id="2995306"/>
    <lineage>
        <taxon>Bacteria</taxon>
        <taxon>Pseudomonadati</taxon>
        <taxon>Myxococcota</taxon>
        <taxon>Polyangia</taxon>
        <taxon>Polyangiales</taxon>
        <taxon>Polyangiaceae</taxon>
        <taxon>Polyangium</taxon>
    </lineage>
</organism>
<accession>A0ABT5F3K0</accession>
<sequence>MTTEMRKLVEELCSPACAGRKPGTKGGDAARAAVCDTSGALPDPLRNHASRLVGMLESKLA</sequence>
<dbReference type="EMBL" id="JAQNDO010000001">
    <property type="protein sequence ID" value="MDC0748209.1"/>
    <property type="molecule type" value="Genomic_DNA"/>
</dbReference>
<comment type="caution">
    <text evidence="1">The sequence shown here is derived from an EMBL/GenBank/DDBJ whole genome shotgun (WGS) entry which is preliminary data.</text>
</comment>
<evidence type="ECO:0000313" key="2">
    <source>
        <dbReference type="Proteomes" id="UP001221411"/>
    </source>
</evidence>
<proteinExistence type="predicted"/>
<reference evidence="1 2" key="1">
    <citation type="submission" date="2022-11" db="EMBL/GenBank/DDBJ databases">
        <title>Minimal conservation of predation-associated metabolite biosynthetic gene clusters underscores biosynthetic potential of Myxococcota including descriptions for ten novel species: Archangium lansinium sp. nov., Myxococcus landrumus sp. nov., Nannocystis bai.</title>
        <authorList>
            <person name="Ahearne A."/>
            <person name="Stevens C."/>
            <person name="Dowd S."/>
        </authorList>
    </citation>
    <scope>NUCLEOTIDE SEQUENCE [LARGE SCALE GENOMIC DNA]</scope>
    <source>
        <strain evidence="1 2">RJM3</strain>
    </source>
</reference>
<protein>
    <submittedName>
        <fullName evidence="1">Uncharacterized protein</fullName>
    </submittedName>
</protein>
<keyword evidence="2" id="KW-1185">Reference proteome</keyword>